<evidence type="ECO:0008006" key="3">
    <source>
        <dbReference type="Google" id="ProtNLM"/>
    </source>
</evidence>
<evidence type="ECO:0000313" key="1">
    <source>
        <dbReference type="EMBL" id="SHJ23702.1"/>
    </source>
</evidence>
<dbReference type="RefSeq" id="WP_073109873.1">
    <property type="nucleotide sequence ID" value="NZ_FQYN01000005.1"/>
</dbReference>
<protein>
    <recommendedName>
        <fullName evidence="3">GTPase</fullName>
    </recommendedName>
</protein>
<keyword evidence="2" id="KW-1185">Reference proteome</keyword>
<reference evidence="1 2" key="1">
    <citation type="submission" date="2016-11" db="EMBL/GenBank/DDBJ databases">
        <authorList>
            <person name="Jaros S."/>
            <person name="Januszkiewicz K."/>
            <person name="Wedrychowicz H."/>
        </authorList>
    </citation>
    <scope>NUCLEOTIDE SEQUENCE [LARGE SCALE GENOMIC DNA]</scope>
    <source>
        <strain evidence="1 2">DSM 21074</strain>
    </source>
</reference>
<gene>
    <name evidence="1" type="ORF">SAMN02745146_2574</name>
</gene>
<organism evidence="1 2">
    <name type="scientific">Hymenobacter daecheongensis DSM 21074</name>
    <dbReference type="NCBI Taxonomy" id="1121955"/>
    <lineage>
        <taxon>Bacteria</taxon>
        <taxon>Pseudomonadati</taxon>
        <taxon>Bacteroidota</taxon>
        <taxon>Cytophagia</taxon>
        <taxon>Cytophagales</taxon>
        <taxon>Hymenobacteraceae</taxon>
        <taxon>Hymenobacter</taxon>
    </lineage>
</organism>
<dbReference type="EMBL" id="FQYN01000005">
    <property type="protein sequence ID" value="SHJ23702.1"/>
    <property type="molecule type" value="Genomic_DNA"/>
</dbReference>
<evidence type="ECO:0000313" key="2">
    <source>
        <dbReference type="Proteomes" id="UP000184418"/>
    </source>
</evidence>
<proteinExistence type="predicted"/>
<dbReference type="OrthoDB" id="572467at2"/>
<dbReference type="STRING" id="1121955.SAMN02745146_2574"/>
<accession>A0A1M6HNC0</accession>
<dbReference type="AlphaFoldDB" id="A0A1M6HNC0"/>
<name>A0A1M6HNC0_9BACT</name>
<dbReference type="Proteomes" id="UP000184418">
    <property type="component" value="Unassembled WGS sequence"/>
</dbReference>
<sequence length="133" mass="14805">MPETLLFVYNADSGLGNAVLDLLHKTLSPRTYACSLCALTYGVRMQPEWREFLQQLPITPTFLHRDELPTRHPELASQPLPAAFLRTAGGSWQPFLTPQELNQTDLPGLMDLVRERLSKAGLATDSAASETRL</sequence>